<dbReference type="InterPro" id="IPR053930">
    <property type="entry name" value="RapZ-like_N"/>
</dbReference>
<evidence type="ECO:0000259" key="2">
    <source>
        <dbReference type="Pfam" id="PF03668"/>
    </source>
</evidence>
<evidence type="ECO:0000313" key="4">
    <source>
        <dbReference type="Proteomes" id="UP000623010"/>
    </source>
</evidence>
<keyword evidence="4" id="KW-1185">Reference proteome</keyword>
<feature type="compositionally biased region" description="Low complexity" evidence="1">
    <location>
        <begin position="46"/>
        <end position="55"/>
    </location>
</feature>
<name>A0A918QYZ1_9ACTN</name>
<proteinExistence type="predicted"/>
<feature type="domain" description="RapZ-like N-terminal" evidence="2">
    <location>
        <begin position="11"/>
        <end position="113"/>
    </location>
</feature>
<feature type="region of interest" description="Disordered" evidence="1">
    <location>
        <begin position="104"/>
        <end position="137"/>
    </location>
</feature>
<reference evidence="3" key="2">
    <citation type="submission" date="2020-09" db="EMBL/GenBank/DDBJ databases">
        <authorList>
            <person name="Sun Q."/>
            <person name="Ohkuma M."/>
        </authorList>
    </citation>
    <scope>NUCLEOTIDE SEQUENCE</scope>
    <source>
        <strain evidence="3">JCM 5016</strain>
    </source>
</reference>
<organism evidence="3 4">
    <name type="scientific">Streptomyces echinoruber</name>
    <dbReference type="NCBI Taxonomy" id="68898"/>
    <lineage>
        <taxon>Bacteria</taxon>
        <taxon>Bacillati</taxon>
        <taxon>Actinomycetota</taxon>
        <taxon>Actinomycetes</taxon>
        <taxon>Kitasatosporales</taxon>
        <taxon>Streptomycetaceae</taxon>
        <taxon>Streptomyces</taxon>
    </lineage>
</organism>
<feature type="region of interest" description="Disordered" evidence="1">
    <location>
        <begin position="40"/>
        <end position="82"/>
    </location>
</feature>
<evidence type="ECO:0000256" key="1">
    <source>
        <dbReference type="SAM" id="MobiDB-lite"/>
    </source>
</evidence>
<reference evidence="3" key="1">
    <citation type="journal article" date="2014" name="Int. J. Syst. Evol. Microbiol.">
        <title>Complete genome sequence of Corynebacterium casei LMG S-19264T (=DSM 44701T), isolated from a smear-ripened cheese.</title>
        <authorList>
            <consortium name="US DOE Joint Genome Institute (JGI-PGF)"/>
            <person name="Walter F."/>
            <person name="Albersmeier A."/>
            <person name="Kalinowski J."/>
            <person name="Ruckert C."/>
        </authorList>
    </citation>
    <scope>NUCLEOTIDE SEQUENCE</scope>
    <source>
        <strain evidence="3">JCM 5016</strain>
    </source>
</reference>
<dbReference type="Proteomes" id="UP000623010">
    <property type="component" value="Unassembled WGS sequence"/>
</dbReference>
<dbReference type="EMBL" id="BMWH01000004">
    <property type="protein sequence ID" value="GGZ79373.1"/>
    <property type="molecule type" value="Genomic_DNA"/>
</dbReference>
<accession>A0A918QYZ1</accession>
<gene>
    <name evidence="3" type="ORF">GCM10010389_16250</name>
</gene>
<protein>
    <recommendedName>
        <fullName evidence="2">RapZ-like N-terminal domain-containing protein</fullName>
    </recommendedName>
</protein>
<dbReference type="Pfam" id="PF03668">
    <property type="entry name" value="RapZ-like_N"/>
    <property type="match status" value="1"/>
</dbReference>
<dbReference type="RefSeq" id="WP_190056645.1">
    <property type="nucleotide sequence ID" value="NZ_BMWH01000004.1"/>
</dbReference>
<evidence type="ECO:0000313" key="3">
    <source>
        <dbReference type="EMBL" id="GGZ79373.1"/>
    </source>
</evidence>
<sequence length="163" mass="17016">MPSPPGSDSRFVVITGLSGAGRSLAADHLADPGRFTIDTLPPEPVPKVAEPAHVPRSSFTRVVPAPGTAHQRDEVPPTPAGLLSSGARARVLFLEAATDVLVQRHGHTRRRHPPVDGDEQRPVAAVGQEPRPPACPHAPVGEYVAVLRRPGGAPGVPHRDVGG</sequence>
<dbReference type="AlphaFoldDB" id="A0A918QYZ1"/>
<comment type="caution">
    <text evidence="3">The sequence shown here is derived from an EMBL/GenBank/DDBJ whole genome shotgun (WGS) entry which is preliminary data.</text>
</comment>